<dbReference type="FunFam" id="1.10.287.310:FF:000001">
    <property type="entry name" value="50S ribosomal protein L29"/>
    <property type="match status" value="1"/>
</dbReference>
<dbReference type="NCBIfam" id="TIGR00012">
    <property type="entry name" value="L29"/>
    <property type="match status" value="1"/>
</dbReference>
<keyword evidence="2 5" id="KW-0689">Ribosomal protein</keyword>
<evidence type="ECO:0000256" key="4">
    <source>
        <dbReference type="ARBA" id="ARBA00035204"/>
    </source>
</evidence>
<evidence type="ECO:0000313" key="6">
    <source>
        <dbReference type="EMBL" id="WOO43496.1"/>
    </source>
</evidence>
<dbReference type="RefSeq" id="WP_317836053.1">
    <property type="nucleotide sequence ID" value="NZ_CP136920.1"/>
</dbReference>
<dbReference type="PANTHER" id="PTHR10916:SF0">
    <property type="entry name" value="LARGE RIBOSOMAL SUBUNIT PROTEIN UL29C"/>
    <property type="match status" value="1"/>
</dbReference>
<proteinExistence type="inferred from homology"/>
<dbReference type="GO" id="GO:0003735">
    <property type="term" value="F:structural constituent of ribosome"/>
    <property type="evidence" value="ECO:0007669"/>
    <property type="project" value="InterPro"/>
</dbReference>
<dbReference type="KEGG" id="puo:RZN69_10380"/>
<organism evidence="6 7">
    <name type="scientific">Rubellicoccus peritrichatus</name>
    <dbReference type="NCBI Taxonomy" id="3080537"/>
    <lineage>
        <taxon>Bacteria</taxon>
        <taxon>Pseudomonadati</taxon>
        <taxon>Verrucomicrobiota</taxon>
        <taxon>Opitutia</taxon>
        <taxon>Puniceicoccales</taxon>
        <taxon>Cerasicoccaceae</taxon>
        <taxon>Rubellicoccus</taxon>
    </lineage>
</organism>
<sequence length="67" mass="7713">MKAKDIRELSPEEAAKKLRDLRNDLVNLRVKKHAGQLENPSELRSLRHDIARLETIILEKKRQSAAA</sequence>
<dbReference type="Proteomes" id="UP001304300">
    <property type="component" value="Chromosome"/>
</dbReference>
<reference evidence="6 7" key="1">
    <citation type="submission" date="2023-10" db="EMBL/GenBank/DDBJ databases">
        <title>Rubellicoccus peritrichatus gen. nov., sp. nov., isolated from an algae of coral reef tank.</title>
        <authorList>
            <person name="Luo J."/>
        </authorList>
    </citation>
    <scope>NUCLEOTIDE SEQUENCE [LARGE SCALE GENOMIC DNA]</scope>
    <source>
        <strain evidence="6 7">CR14</strain>
    </source>
</reference>
<keyword evidence="7" id="KW-1185">Reference proteome</keyword>
<keyword evidence="3 5" id="KW-0687">Ribonucleoprotein</keyword>
<dbReference type="InterPro" id="IPR050063">
    <property type="entry name" value="Ribosomal_protein_uL29"/>
</dbReference>
<dbReference type="EMBL" id="CP136920">
    <property type="protein sequence ID" value="WOO43496.1"/>
    <property type="molecule type" value="Genomic_DNA"/>
</dbReference>
<dbReference type="Pfam" id="PF00831">
    <property type="entry name" value="Ribosomal_L29"/>
    <property type="match status" value="1"/>
</dbReference>
<dbReference type="SUPFAM" id="SSF46561">
    <property type="entry name" value="Ribosomal protein L29 (L29p)"/>
    <property type="match status" value="1"/>
</dbReference>
<evidence type="ECO:0000256" key="1">
    <source>
        <dbReference type="ARBA" id="ARBA00009254"/>
    </source>
</evidence>
<dbReference type="CDD" id="cd00427">
    <property type="entry name" value="Ribosomal_L29_HIP"/>
    <property type="match status" value="1"/>
</dbReference>
<protein>
    <recommendedName>
        <fullName evidence="4 5">Large ribosomal subunit protein uL29</fullName>
    </recommendedName>
</protein>
<dbReference type="PANTHER" id="PTHR10916">
    <property type="entry name" value="60S RIBOSOMAL PROTEIN L35/50S RIBOSOMAL PROTEIN L29"/>
    <property type="match status" value="1"/>
</dbReference>
<name>A0AAQ3LDJ0_9BACT</name>
<evidence type="ECO:0000313" key="7">
    <source>
        <dbReference type="Proteomes" id="UP001304300"/>
    </source>
</evidence>
<evidence type="ECO:0000256" key="5">
    <source>
        <dbReference type="HAMAP-Rule" id="MF_00374"/>
    </source>
</evidence>
<comment type="similarity">
    <text evidence="1 5">Belongs to the universal ribosomal protein uL29 family.</text>
</comment>
<dbReference type="GO" id="GO:0022625">
    <property type="term" value="C:cytosolic large ribosomal subunit"/>
    <property type="evidence" value="ECO:0007669"/>
    <property type="project" value="TreeGrafter"/>
</dbReference>
<dbReference type="InterPro" id="IPR018254">
    <property type="entry name" value="Ribosomal_uL29_CS"/>
</dbReference>
<accession>A0AAQ3LDJ0</accession>
<evidence type="ECO:0000256" key="3">
    <source>
        <dbReference type="ARBA" id="ARBA00023274"/>
    </source>
</evidence>
<dbReference type="AlphaFoldDB" id="A0AAQ3LDJ0"/>
<dbReference type="HAMAP" id="MF_00374">
    <property type="entry name" value="Ribosomal_uL29"/>
    <property type="match status" value="1"/>
</dbReference>
<evidence type="ECO:0000256" key="2">
    <source>
        <dbReference type="ARBA" id="ARBA00022980"/>
    </source>
</evidence>
<dbReference type="InterPro" id="IPR001854">
    <property type="entry name" value="Ribosomal_uL29"/>
</dbReference>
<dbReference type="GO" id="GO:0006412">
    <property type="term" value="P:translation"/>
    <property type="evidence" value="ECO:0007669"/>
    <property type="project" value="UniProtKB-UniRule"/>
</dbReference>
<gene>
    <name evidence="5 6" type="primary">rpmC</name>
    <name evidence="6" type="ORF">RZN69_10380</name>
</gene>
<dbReference type="InterPro" id="IPR036049">
    <property type="entry name" value="Ribosomal_uL29_sf"/>
</dbReference>
<dbReference type="Gene3D" id="1.10.287.310">
    <property type="match status" value="1"/>
</dbReference>
<dbReference type="PROSITE" id="PS00579">
    <property type="entry name" value="RIBOSOMAL_L29"/>
    <property type="match status" value="1"/>
</dbReference>